<dbReference type="GeneID" id="98914479"/>
<dbReference type="InterPro" id="IPR012867">
    <property type="entry name" value="DUF1648"/>
</dbReference>
<organism evidence="3 4">
    <name type="scientific">Longibaculum muris</name>
    <dbReference type="NCBI Taxonomy" id="1796628"/>
    <lineage>
        <taxon>Bacteria</taxon>
        <taxon>Bacillati</taxon>
        <taxon>Bacillota</taxon>
        <taxon>Erysipelotrichia</taxon>
        <taxon>Erysipelotrichales</taxon>
        <taxon>Coprobacillaceae</taxon>
        <taxon>Longibaculum</taxon>
    </lineage>
</organism>
<feature type="transmembrane region" description="Helical" evidence="1">
    <location>
        <begin position="48"/>
        <end position="65"/>
    </location>
</feature>
<sequence>MKNLKEYIVFIFPVILIFLSVLCLPLLPAQIPIQFRMNGEVTSTLSKYLAIWILPSIECLLIIRYKKNKKIFLYLFLLFLSCIQIAVILLSII</sequence>
<feature type="transmembrane region" description="Helical" evidence="1">
    <location>
        <begin position="72"/>
        <end position="92"/>
    </location>
</feature>
<gene>
    <name evidence="3" type="ORF">EDD60_102246</name>
</gene>
<dbReference type="Pfam" id="PF07853">
    <property type="entry name" value="DUF1648"/>
    <property type="match status" value="1"/>
</dbReference>
<proteinExistence type="predicted"/>
<dbReference type="Proteomes" id="UP000295515">
    <property type="component" value="Unassembled WGS sequence"/>
</dbReference>
<dbReference type="AlphaFoldDB" id="A0A4R3ZA19"/>
<accession>A0A4R3ZA19</accession>
<keyword evidence="4" id="KW-1185">Reference proteome</keyword>
<keyword evidence="1" id="KW-0812">Transmembrane</keyword>
<evidence type="ECO:0000256" key="1">
    <source>
        <dbReference type="SAM" id="Phobius"/>
    </source>
</evidence>
<keyword evidence="1" id="KW-0472">Membrane</keyword>
<name>A0A4R3ZA19_9FIRM</name>
<protein>
    <submittedName>
        <fullName evidence="3">Uncharacterized protein DUF1648</fullName>
    </submittedName>
</protein>
<evidence type="ECO:0000313" key="3">
    <source>
        <dbReference type="EMBL" id="TCW02280.1"/>
    </source>
</evidence>
<reference evidence="3 4" key="1">
    <citation type="submission" date="2019-03" db="EMBL/GenBank/DDBJ databases">
        <title>Genomic Encyclopedia of Type Strains, Phase IV (KMG-IV): sequencing the most valuable type-strain genomes for metagenomic binning, comparative biology and taxonomic classification.</title>
        <authorList>
            <person name="Goeker M."/>
        </authorList>
    </citation>
    <scope>NUCLEOTIDE SEQUENCE [LARGE SCALE GENOMIC DNA]</scope>
    <source>
        <strain evidence="3 4">DSM 29487</strain>
    </source>
</reference>
<feature type="domain" description="DUF1648" evidence="2">
    <location>
        <begin position="14"/>
        <end position="57"/>
    </location>
</feature>
<dbReference type="EMBL" id="SMCQ01000002">
    <property type="protein sequence ID" value="TCW02280.1"/>
    <property type="molecule type" value="Genomic_DNA"/>
</dbReference>
<feature type="transmembrane region" description="Helical" evidence="1">
    <location>
        <begin position="7"/>
        <end position="28"/>
    </location>
</feature>
<keyword evidence="1" id="KW-1133">Transmembrane helix</keyword>
<dbReference type="RefSeq" id="WP_066443626.1">
    <property type="nucleotide sequence ID" value="NZ_CAUWFI010000003.1"/>
</dbReference>
<evidence type="ECO:0000259" key="2">
    <source>
        <dbReference type="Pfam" id="PF07853"/>
    </source>
</evidence>
<evidence type="ECO:0000313" key="4">
    <source>
        <dbReference type="Proteomes" id="UP000295515"/>
    </source>
</evidence>
<comment type="caution">
    <text evidence="3">The sequence shown here is derived from an EMBL/GenBank/DDBJ whole genome shotgun (WGS) entry which is preliminary data.</text>
</comment>